<evidence type="ECO:0000256" key="4">
    <source>
        <dbReference type="SAM" id="MobiDB-lite"/>
    </source>
</evidence>
<dbReference type="InterPro" id="IPR041707">
    <property type="entry name" value="Pus3-like"/>
</dbReference>
<evidence type="ECO:0000313" key="6">
    <source>
        <dbReference type="Proteomes" id="UP000694888"/>
    </source>
</evidence>
<dbReference type="SUPFAM" id="SSF55120">
    <property type="entry name" value="Pseudouridine synthase"/>
    <property type="match status" value="1"/>
</dbReference>
<feature type="compositionally biased region" description="Low complexity" evidence="4">
    <location>
        <begin position="436"/>
        <end position="455"/>
    </location>
</feature>
<dbReference type="Proteomes" id="UP000694888">
    <property type="component" value="Unplaced"/>
</dbReference>
<dbReference type="Gene3D" id="3.30.70.660">
    <property type="entry name" value="Pseudouridine synthase I, catalytic domain, C-terminal subdomain"/>
    <property type="match status" value="1"/>
</dbReference>
<dbReference type="GeneID" id="101858380"/>
<dbReference type="RefSeq" id="XP_012946059.1">
    <property type="nucleotide sequence ID" value="XM_013090605.2"/>
</dbReference>
<feature type="region of interest" description="Disordered" evidence="4">
    <location>
        <begin position="290"/>
        <end position="312"/>
    </location>
</feature>
<dbReference type="InterPro" id="IPR020103">
    <property type="entry name" value="PsdUridine_synth_cat_dom_sf"/>
</dbReference>
<proteinExistence type="inferred from homology"/>
<evidence type="ECO:0000256" key="2">
    <source>
        <dbReference type="ARBA" id="ARBA00022694"/>
    </source>
</evidence>
<feature type="region of interest" description="Disordered" evidence="4">
    <location>
        <begin position="341"/>
        <end position="375"/>
    </location>
</feature>
<comment type="similarity">
    <text evidence="1">Belongs to the tRNA pseudouridine synthase TruA family.</text>
</comment>
<name>A0ABM1AEC2_APLCA</name>
<feature type="region of interest" description="Disordered" evidence="4">
    <location>
        <begin position="394"/>
        <end position="557"/>
    </location>
</feature>
<dbReference type="InterPro" id="IPR020097">
    <property type="entry name" value="PsdUridine_synth_TruA_a/b_dom"/>
</dbReference>
<keyword evidence="3" id="KW-0413">Isomerase</keyword>
<keyword evidence="2" id="KW-0819">tRNA processing</keyword>
<evidence type="ECO:0000256" key="1">
    <source>
        <dbReference type="ARBA" id="ARBA00009375"/>
    </source>
</evidence>
<feature type="compositionally biased region" description="Low complexity" evidence="4">
    <location>
        <begin position="510"/>
        <end position="532"/>
    </location>
</feature>
<gene>
    <name evidence="7" type="primary">LOC101858380</name>
</gene>
<feature type="region of interest" description="Disordered" evidence="4">
    <location>
        <begin position="198"/>
        <end position="249"/>
    </location>
</feature>
<dbReference type="CDD" id="cd02569">
    <property type="entry name" value="PseudoU_synth_ScPus3"/>
    <property type="match status" value="1"/>
</dbReference>
<reference evidence="7" key="1">
    <citation type="submission" date="2025-08" db="UniProtKB">
        <authorList>
            <consortium name="RefSeq"/>
        </authorList>
    </citation>
    <scope>IDENTIFICATION</scope>
</reference>
<dbReference type="PANTHER" id="PTHR11142">
    <property type="entry name" value="PSEUDOURIDYLATE SYNTHASE"/>
    <property type="match status" value="1"/>
</dbReference>
<feature type="compositionally biased region" description="Low complexity" evidence="4">
    <location>
        <begin position="398"/>
        <end position="412"/>
    </location>
</feature>
<sequence>MADTKTEILSSDPTGGMVANSTPPATNGKNNLSTSTKKFKGVKVCCGDLRKYLYGVDTYRQASMLRKGREVHKIYVDVHKGVSFLDDRFSLTEFGKMVLENGSIRAGRARNVPQIVVARETLYCSGTGGCKRACGGYGACVSGCDKIKVRGHKCSFRVKLTMRLGFVDCWFVEILGSHNCYIDDGEAPNDVSKMAADYENKSSDGEDSNLSSSQRVSPASDTPGPLISVGQNGTSFLRPDTVGGGGLQLPPPPSPSAAMLMTSAHCPLNIPMFPESYLMTVARNAAAAAAMSSSNHHHPRDQMSPLSLTGLKRERSPPDVIVPEIMNGYLPPAIIPPFGLLPTASTPTPPPGLGENGHHPHHRAMSTPPLDAMDLSTPKLTQAEDAPRDLSMHTVIKSSPPTSHSTPTGHPSRQSPKIHLSNGHDLGRGPGSALLNGFGTSNNNNNKFGKASGGSTMRTKSRYSANGRTNSSSPHSPHSPTQPAAVSLSLKLSPTSFVSEPDTSLHHRSPLSSSPNPAFSSSTSTLLPSSSSVKPGCAAGGSMGLQTNNRSRKNPSRCLRPYQSVHASVLFHREPQPRQDGRSLEEEEIKLEPMKTPPADEEEDEEEEDDGDDEDTEEVDKDLRNRVQQLEAHVVQLRNIVLKADGSKAEGRRKAQREFDFTKYNTRHVALKVAYLGWDYHGFVVQEDSDKTVEAALFEALIKTRLIESRETSNYHRCGRTDKGVSALGQVISIDLRTNLLKGVGVKVREGGTAESREGDKTTEVRYVHILNKVLPPEIRVLAWAPVDPGFSARFSCKKRTYKYYFPKGNLNIQKMSEAAVKLVGEHDFRNFCKMDVGNGVVNFTRKILKAEVAVLDEIENGFSMCELTVVGQAFLWHQIRCIVSVLFLVAQGKESLEIVEELLNVEKNPRKPQYTMASELPLVLFDCDFGDDLEWVYEADWHEDNIRHLQQMWAQHSVRATMLKRMLKELDVAKVETESDIAPWNELSAPLLQQSEWLIPGNKPRVHKPLFKRQLCESLEQRIEYYAKRRKLNETETAAAGEDESSASKPTS</sequence>
<dbReference type="Pfam" id="PF01416">
    <property type="entry name" value="PseudoU_synth_1"/>
    <property type="match status" value="1"/>
</dbReference>
<evidence type="ECO:0000313" key="7">
    <source>
        <dbReference type="RefSeq" id="XP_012946059.1"/>
    </source>
</evidence>
<feature type="compositionally biased region" description="Polar residues" evidence="4">
    <location>
        <begin position="456"/>
        <end position="470"/>
    </location>
</feature>
<feature type="compositionally biased region" description="Polar residues" evidence="4">
    <location>
        <begin position="490"/>
        <end position="502"/>
    </location>
</feature>
<feature type="compositionally biased region" description="Acidic residues" evidence="4">
    <location>
        <begin position="599"/>
        <end position="619"/>
    </location>
</feature>
<feature type="region of interest" description="Disordered" evidence="4">
    <location>
        <begin position="569"/>
        <end position="619"/>
    </location>
</feature>
<dbReference type="InterPro" id="IPR020095">
    <property type="entry name" value="PsdUridine_synth_TruA_C"/>
</dbReference>
<dbReference type="HAMAP" id="MF_00171">
    <property type="entry name" value="TruA"/>
    <property type="match status" value="1"/>
</dbReference>
<dbReference type="PANTHER" id="PTHR11142:SF5">
    <property type="entry name" value="TRNA PSEUDOURIDINE(38_39) SYNTHASE"/>
    <property type="match status" value="1"/>
</dbReference>
<evidence type="ECO:0000256" key="3">
    <source>
        <dbReference type="ARBA" id="ARBA00023235"/>
    </source>
</evidence>
<feature type="domain" description="Pseudouridine synthase I TruA alpha/beta" evidence="5">
    <location>
        <begin position="819"/>
        <end position="930"/>
    </location>
</feature>
<keyword evidence="6" id="KW-1185">Reference proteome</keyword>
<protein>
    <submittedName>
        <fullName evidence="7">Uncharacterized protein LOC101858380</fullName>
    </submittedName>
</protein>
<accession>A0ABM1AEC2</accession>
<evidence type="ECO:0000259" key="5">
    <source>
        <dbReference type="Pfam" id="PF01416"/>
    </source>
</evidence>
<dbReference type="InterPro" id="IPR020094">
    <property type="entry name" value="TruA/RsuA/RluB/E/F_N"/>
</dbReference>
<dbReference type="NCBIfam" id="TIGR00071">
    <property type="entry name" value="hisT_truA"/>
    <property type="match status" value="1"/>
</dbReference>
<feature type="region of interest" description="Disordered" evidence="4">
    <location>
        <begin position="1"/>
        <end position="32"/>
    </location>
</feature>
<organism evidence="6 7">
    <name type="scientific">Aplysia californica</name>
    <name type="common">California sea hare</name>
    <dbReference type="NCBI Taxonomy" id="6500"/>
    <lineage>
        <taxon>Eukaryota</taxon>
        <taxon>Metazoa</taxon>
        <taxon>Spiralia</taxon>
        <taxon>Lophotrochozoa</taxon>
        <taxon>Mollusca</taxon>
        <taxon>Gastropoda</taxon>
        <taxon>Heterobranchia</taxon>
        <taxon>Euthyneura</taxon>
        <taxon>Tectipleura</taxon>
        <taxon>Aplysiida</taxon>
        <taxon>Aplysioidea</taxon>
        <taxon>Aplysiidae</taxon>
        <taxon>Aplysia</taxon>
    </lineage>
</organism>
<dbReference type="Gene3D" id="3.30.70.580">
    <property type="entry name" value="Pseudouridine synthase I, catalytic domain, N-terminal subdomain"/>
    <property type="match status" value="1"/>
</dbReference>
<dbReference type="InterPro" id="IPR001406">
    <property type="entry name" value="PsdUridine_synth_TruA"/>
</dbReference>
<feature type="compositionally biased region" description="Polar residues" evidence="4">
    <location>
        <begin position="7"/>
        <end position="32"/>
    </location>
</feature>
<feature type="compositionally biased region" description="Basic and acidic residues" evidence="4">
    <location>
        <begin position="571"/>
        <end position="584"/>
    </location>
</feature>